<dbReference type="EMBL" id="CP108085">
    <property type="protein sequence ID" value="WUP75834.1"/>
    <property type="molecule type" value="Genomic_DNA"/>
</dbReference>
<dbReference type="Proteomes" id="UP001432011">
    <property type="component" value="Chromosome"/>
</dbReference>
<gene>
    <name evidence="1" type="ORF">OG913_02030</name>
</gene>
<accession>A0ABZ1STJ3</accession>
<sequence>MPPERYGTQGGDFGAYVAPELAKAAPDNVVGVYIISGLGFPAEKDLPEMTEDERAAYARLMEQDWMNGVDRSAARGAADVHVRADRRAPAASSPAAHPGMVTFCSLNL</sequence>
<dbReference type="InterPro" id="IPR029058">
    <property type="entry name" value="AB_hydrolase_fold"/>
</dbReference>
<dbReference type="RefSeq" id="WP_205829669.1">
    <property type="nucleotide sequence ID" value="NZ_CP108085.1"/>
</dbReference>
<dbReference type="SUPFAM" id="SSF53474">
    <property type="entry name" value="alpha/beta-Hydrolases"/>
    <property type="match status" value="1"/>
</dbReference>
<organism evidence="1 2">
    <name type="scientific">Microbispora hainanensis</name>
    <dbReference type="NCBI Taxonomy" id="568844"/>
    <lineage>
        <taxon>Bacteria</taxon>
        <taxon>Bacillati</taxon>
        <taxon>Actinomycetota</taxon>
        <taxon>Actinomycetes</taxon>
        <taxon>Streptosporangiales</taxon>
        <taxon>Streptosporangiaceae</taxon>
        <taxon>Microbispora</taxon>
    </lineage>
</organism>
<proteinExistence type="predicted"/>
<dbReference type="Gene3D" id="3.40.50.1820">
    <property type="entry name" value="alpha/beta hydrolase"/>
    <property type="match status" value="1"/>
</dbReference>
<protein>
    <submittedName>
        <fullName evidence="1">Uncharacterized protein</fullName>
    </submittedName>
</protein>
<name>A0ABZ1STJ3_9ACTN</name>
<evidence type="ECO:0000313" key="2">
    <source>
        <dbReference type="Proteomes" id="UP001432011"/>
    </source>
</evidence>
<reference evidence="1" key="1">
    <citation type="submission" date="2022-10" db="EMBL/GenBank/DDBJ databases">
        <title>The complete genomes of actinobacterial strains from the NBC collection.</title>
        <authorList>
            <person name="Joergensen T.S."/>
            <person name="Alvarez Arevalo M."/>
            <person name="Sterndorff E.B."/>
            <person name="Faurdal D."/>
            <person name="Vuksanovic O."/>
            <person name="Mourched A.-S."/>
            <person name="Charusanti P."/>
            <person name="Shaw S."/>
            <person name="Blin K."/>
            <person name="Weber T."/>
        </authorList>
    </citation>
    <scope>NUCLEOTIDE SEQUENCE</scope>
    <source>
        <strain evidence="1">NBC_00254</strain>
    </source>
</reference>
<evidence type="ECO:0000313" key="1">
    <source>
        <dbReference type="EMBL" id="WUP75834.1"/>
    </source>
</evidence>
<keyword evidence="2" id="KW-1185">Reference proteome</keyword>